<keyword evidence="3" id="KW-1185">Reference proteome</keyword>
<keyword evidence="1" id="KW-0812">Transmembrane</keyword>
<dbReference type="EMBL" id="ABEU02000004">
    <property type="status" value="NOT_ANNOTATED_CDS"/>
    <property type="molecule type" value="Genomic_DNA"/>
</dbReference>
<sequence>MVKWKFLFQALDAIEFSNEFSLMMLLLFNDTKICMKINRTFLEPFMIERRVQQGCPLVLHIFLIIAKVFNIMIIKKTKIRDTRGIQLSIVHRQQIMA</sequence>
<dbReference type="Gramene" id="Pp3c4_31850V3.2">
    <property type="protein sequence ID" value="PAC:32919552.CDS.1"/>
    <property type="gene ID" value="Pp3c4_31850"/>
</dbReference>
<evidence type="ECO:0000256" key="1">
    <source>
        <dbReference type="SAM" id="Phobius"/>
    </source>
</evidence>
<dbReference type="AlphaFoldDB" id="A0A7I4ES28"/>
<name>A0A7I4ES28_PHYPA</name>
<keyword evidence="1" id="KW-1133">Transmembrane helix</keyword>
<keyword evidence="1" id="KW-0472">Membrane</keyword>
<evidence type="ECO:0000313" key="3">
    <source>
        <dbReference type="Proteomes" id="UP000006727"/>
    </source>
</evidence>
<organism evidence="2 3">
    <name type="scientific">Physcomitrium patens</name>
    <name type="common">Spreading-leaved earth moss</name>
    <name type="synonym">Physcomitrella patens</name>
    <dbReference type="NCBI Taxonomy" id="3218"/>
    <lineage>
        <taxon>Eukaryota</taxon>
        <taxon>Viridiplantae</taxon>
        <taxon>Streptophyta</taxon>
        <taxon>Embryophyta</taxon>
        <taxon>Bryophyta</taxon>
        <taxon>Bryophytina</taxon>
        <taxon>Bryopsida</taxon>
        <taxon>Funariidae</taxon>
        <taxon>Funariales</taxon>
        <taxon>Funariaceae</taxon>
        <taxon>Physcomitrium</taxon>
    </lineage>
</organism>
<protein>
    <recommendedName>
        <fullName evidence="4">Reverse transcriptase domain-containing protein</fullName>
    </recommendedName>
</protein>
<dbReference type="EnsemblPlants" id="Pp3c4_31850V3.2">
    <property type="protein sequence ID" value="PAC:32919552.CDS.1"/>
    <property type="gene ID" value="Pp3c4_31850"/>
</dbReference>
<proteinExistence type="predicted"/>
<feature type="transmembrane region" description="Helical" evidence="1">
    <location>
        <begin position="57"/>
        <end position="74"/>
    </location>
</feature>
<evidence type="ECO:0000313" key="2">
    <source>
        <dbReference type="EnsemblPlants" id="PAC:32919552.CDS.1"/>
    </source>
</evidence>
<reference evidence="2 3" key="1">
    <citation type="journal article" date="2008" name="Science">
        <title>The Physcomitrella genome reveals evolutionary insights into the conquest of land by plants.</title>
        <authorList>
            <person name="Rensing S."/>
            <person name="Lang D."/>
            <person name="Zimmer A."/>
            <person name="Terry A."/>
            <person name="Salamov A."/>
            <person name="Shapiro H."/>
            <person name="Nishiyama T."/>
            <person name="Perroud P.-F."/>
            <person name="Lindquist E."/>
            <person name="Kamisugi Y."/>
            <person name="Tanahashi T."/>
            <person name="Sakakibara K."/>
            <person name="Fujita T."/>
            <person name="Oishi K."/>
            <person name="Shin-I T."/>
            <person name="Kuroki Y."/>
            <person name="Toyoda A."/>
            <person name="Suzuki Y."/>
            <person name="Hashimoto A."/>
            <person name="Yamaguchi K."/>
            <person name="Sugano A."/>
            <person name="Kohara Y."/>
            <person name="Fujiyama A."/>
            <person name="Anterola A."/>
            <person name="Aoki S."/>
            <person name="Ashton N."/>
            <person name="Barbazuk W.B."/>
            <person name="Barker E."/>
            <person name="Bennetzen J."/>
            <person name="Bezanilla M."/>
            <person name="Blankenship R."/>
            <person name="Cho S.H."/>
            <person name="Dutcher S."/>
            <person name="Estelle M."/>
            <person name="Fawcett J.A."/>
            <person name="Gundlach H."/>
            <person name="Hanada K."/>
            <person name="Heyl A."/>
            <person name="Hicks K.A."/>
            <person name="Hugh J."/>
            <person name="Lohr M."/>
            <person name="Mayer K."/>
            <person name="Melkozernov A."/>
            <person name="Murata T."/>
            <person name="Nelson D."/>
            <person name="Pils B."/>
            <person name="Prigge M."/>
            <person name="Reiss B."/>
            <person name="Renner T."/>
            <person name="Rombauts S."/>
            <person name="Rushton P."/>
            <person name="Sanderfoot A."/>
            <person name="Schween G."/>
            <person name="Shiu S.-H."/>
            <person name="Stueber K."/>
            <person name="Theodoulou F.L."/>
            <person name="Tu H."/>
            <person name="Van de Peer Y."/>
            <person name="Verrier P.J."/>
            <person name="Waters E."/>
            <person name="Wood A."/>
            <person name="Yang L."/>
            <person name="Cove D."/>
            <person name="Cuming A."/>
            <person name="Hasebe M."/>
            <person name="Lucas S."/>
            <person name="Mishler D.B."/>
            <person name="Reski R."/>
            <person name="Grigoriev I."/>
            <person name="Quatrano R.S."/>
            <person name="Boore J.L."/>
        </authorList>
    </citation>
    <scope>NUCLEOTIDE SEQUENCE [LARGE SCALE GENOMIC DNA]</scope>
    <source>
        <strain evidence="2 3">cv. Gransden 2004</strain>
    </source>
</reference>
<evidence type="ECO:0008006" key="4">
    <source>
        <dbReference type="Google" id="ProtNLM"/>
    </source>
</evidence>
<dbReference type="Proteomes" id="UP000006727">
    <property type="component" value="Chromosome 4"/>
</dbReference>
<reference evidence="2 3" key="2">
    <citation type="journal article" date="2018" name="Plant J.">
        <title>The Physcomitrella patens chromosome-scale assembly reveals moss genome structure and evolution.</title>
        <authorList>
            <person name="Lang D."/>
            <person name="Ullrich K.K."/>
            <person name="Murat F."/>
            <person name="Fuchs J."/>
            <person name="Jenkins J."/>
            <person name="Haas F.B."/>
            <person name="Piednoel M."/>
            <person name="Gundlach H."/>
            <person name="Van Bel M."/>
            <person name="Meyberg R."/>
            <person name="Vives C."/>
            <person name="Morata J."/>
            <person name="Symeonidi A."/>
            <person name="Hiss M."/>
            <person name="Muchero W."/>
            <person name="Kamisugi Y."/>
            <person name="Saleh O."/>
            <person name="Blanc G."/>
            <person name="Decker E.L."/>
            <person name="van Gessel N."/>
            <person name="Grimwood J."/>
            <person name="Hayes R.D."/>
            <person name="Graham S.W."/>
            <person name="Gunter L.E."/>
            <person name="McDaniel S.F."/>
            <person name="Hoernstein S.N.W."/>
            <person name="Larsson A."/>
            <person name="Li F.W."/>
            <person name="Perroud P.F."/>
            <person name="Phillips J."/>
            <person name="Ranjan P."/>
            <person name="Rokshar D.S."/>
            <person name="Rothfels C.J."/>
            <person name="Schneider L."/>
            <person name="Shu S."/>
            <person name="Stevenson D.W."/>
            <person name="Thummler F."/>
            <person name="Tillich M."/>
            <person name="Villarreal Aguilar J.C."/>
            <person name="Widiez T."/>
            <person name="Wong G.K."/>
            <person name="Wymore A."/>
            <person name="Zhang Y."/>
            <person name="Zimmer A.D."/>
            <person name="Quatrano R.S."/>
            <person name="Mayer K.F.X."/>
            <person name="Goodstein D."/>
            <person name="Casacuberta J.M."/>
            <person name="Vandepoele K."/>
            <person name="Reski R."/>
            <person name="Cuming A.C."/>
            <person name="Tuskan G.A."/>
            <person name="Maumus F."/>
            <person name="Salse J."/>
            <person name="Schmutz J."/>
            <person name="Rensing S.A."/>
        </authorList>
    </citation>
    <scope>NUCLEOTIDE SEQUENCE [LARGE SCALE GENOMIC DNA]</scope>
    <source>
        <strain evidence="2 3">cv. Gransden 2004</strain>
    </source>
</reference>
<accession>A0A7I4ES28</accession>
<reference evidence="2" key="3">
    <citation type="submission" date="2020-12" db="UniProtKB">
        <authorList>
            <consortium name="EnsemblPlants"/>
        </authorList>
    </citation>
    <scope>IDENTIFICATION</scope>
</reference>